<comment type="caution">
    <text evidence="2">The sequence shown here is derived from an EMBL/GenBank/DDBJ whole genome shotgun (WGS) entry which is preliminary data.</text>
</comment>
<dbReference type="AlphaFoldDB" id="A0A0G1XPC5"/>
<name>A0A0G1XPC5_9BACT</name>
<gene>
    <name evidence="2" type="ORF">UY77_C0015G0005</name>
</gene>
<evidence type="ECO:0000256" key="1">
    <source>
        <dbReference type="SAM" id="Phobius"/>
    </source>
</evidence>
<dbReference type="EMBL" id="LCRI01000015">
    <property type="protein sequence ID" value="KKW32720.1"/>
    <property type="molecule type" value="Genomic_DNA"/>
</dbReference>
<accession>A0A0G1XPC5</accession>
<keyword evidence="1" id="KW-1133">Transmembrane helix</keyword>
<evidence type="ECO:0000313" key="2">
    <source>
        <dbReference type="EMBL" id="KKW32720.1"/>
    </source>
</evidence>
<organism evidence="2 3">
    <name type="scientific">Candidatus Uhrbacteria bacterium GW2011_GWA2_53_10</name>
    <dbReference type="NCBI Taxonomy" id="1618980"/>
    <lineage>
        <taxon>Bacteria</taxon>
        <taxon>Candidatus Uhriibacteriota</taxon>
    </lineage>
</organism>
<feature type="transmembrane region" description="Helical" evidence="1">
    <location>
        <begin position="12"/>
        <end position="30"/>
    </location>
</feature>
<evidence type="ECO:0000313" key="3">
    <source>
        <dbReference type="Proteomes" id="UP000034711"/>
    </source>
</evidence>
<dbReference type="Proteomes" id="UP000034711">
    <property type="component" value="Unassembled WGS sequence"/>
</dbReference>
<keyword evidence="1" id="KW-0812">Transmembrane</keyword>
<reference evidence="2 3" key="1">
    <citation type="journal article" date="2015" name="Nature">
        <title>rRNA introns, odd ribosomes, and small enigmatic genomes across a large radiation of phyla.</title>
        <authorList>
            <person name="Brown C.T."/>
            <person name="Hug L.A."/>
            <person name="Thomas B.C."/>
            <person name="Sharon I."/>
            <person name="Castelle C.J."/>
            <person name="Singh A."/>
            <person name="Wilkins M.J."/>
            <person name="Williams K.H."/>
            <person name="Banfield J.F."/>
        </authorList>
    </citation>
    <scope>NUCLEOTIDE SEQUENCE [LARGE SCALE GENOMIC DNA]</scope>
</reference>
<keyword evidence="1" id="KW-0472">Membrane</keyword>
<sequence length="159" mass="17885">MEGKHKQDKVYVRMMIWALVILAIIVAHTMDYRWYEAVLREADGVRAVSVPKKTVQIRPGVWNKTGTCAGNDGAAMYPKIQLEGNLIDYFVTEVEGMPAHHFVILGEGGVRLQASIVNRKLILVSDTDRPRSGDYFRLEKCAPRGGQEDGGIRYVKLPR</sequence>
<protein>
    <submittedName>
        <fullName evidence="2">Uncharacterized protein</fullName>
    </submittedName>
</protein>
<proteinExistence type="predicted"/>